<evidence type="ECO:0000313" key="2">
    <source>
        <dbReference type="Proteomes" id="UP000183557"/>
    </source>
</evidence>
<sequence>MRINHISHHLKELKANMDTIEAYIYANLGRVDNFTLSDDELFNKVNYQFRLFKARYTNLQLELDNERKRGSK</sequence>
<dbReference type="Proteomes" id="UP000183557">
    <property type="component" value="Unassembled WGS sequence"/>
</dbReference>
<gene>
    <name evidence="1" type="ORF">SAMN04487936_109140</name>
</gene>
<organism evidence="1 2">
    <name type="scientific">Halobacillus dabanensis</name>
    <dbReference type="NCBI Taxonomy" id="240302"/>
    <lineage>
        <taxon>Bacteria</taxon>
        <taxon>Bacillati</taxon>
        <taxon>Bacillota</taxon>
        <taxon>Bacilli</taxon>
        <taxon>Bacillales</taxon>
        <taxon>Bacillaceae</taxon>
        <taxon>Halobacillus</taxon>
    </lineage>
</organism>
<accession>A0A1I3XVI8</accession>
<reference evidence="2" key="1">
    <citation type="submission" date="2016-10" db="EMBL/GenBank/DDBJ databases">
        <authorList>
            <person name="Varghese N."/>
            <person name="Submissions S."/>
        </authorList>
    </citation>
    <scope>NUCLEOTIDE SEQUENCE [LARGE SCALE GENOMIC DNA]</scope>
    <source>
        <strain evidence="2">CGMCC 1.3704</strain>
    </source>
</reference>
<dbReference type="EMBL" id="FOSB01000009">
    <property type="protein sequence ID" value="SFK23289.1"/>
    <property type="molecule type" value="Genomic_DNA"/>
</dbReference>
<evidence type="ECO:0000313" key="1">
    <source>
        <dbReference type="EMBL" id="SFK23289.1"/>
    </source>
</evidence>
<protein>
    <submittedName>
        <fullName evidence="1">Uncharacterized protein</fullName>
    </submittedName>
</protein>
<name>A0A1I3XVI8_HALDA</name>
<proteinExistence type="predicted"/>
<dbReference type="AlphaFoldDB" id="A0A1I3XVI8"/>
<keyword evidence="2" id="KW-1185">Reference proteome</keyword>